<evidence type="ECO:0000256" key="11">
    <source>
        <dbReference type="ARBA" id="ARBA00022884"/>
    </source>
</evidence>
<evidence type="ECO:0000313" key="21">
    <source>
        <dbReference type="Proteomes" id="UP000824221"/>
    </source>
</evidence>
<comment type="similarity">
    <text evidence="2 15">Belongs to the phenylalanyl-tRNA synthetase beta subunit family. Type 1 subfamily.</text>
</comment>
<evidence type="ECO:0000256" key="7">
    <source>
        <dbReference type="ARBA" id="ARBA00022723"/>
    </source>
</evidence>
<dbReference type="Proteomes" id="UP000824221">
    <property type="component" value="Unassembled WGS sequence"/>
</dbReference>
<dbReference type="Gene3D" id="3.30.930.10">
    <property type="entry name" value="Bira Bifunctional Protein, Domain 2"/>
    <property type="match status" value="1"/>
</dbReference>
<evidence type="ECO:0000256" key="3">
    <source>
        <dbReference type="ARBA" id="ARBA00011209"/>
    </source>
</evidence>
<dbReference type="Pfam" id="PF03484">
    <property type="entry name" value="B5"/>
    <property type="match status" value="1"/>
</dbReference>
<dbReference type="EC" id="6.1.1.20" evidence="15"/>
<dbReference type="InterPro" id="IPR002547">
    <property type="entry name" value="tRNA-bd_dom"/>
</dbReference>
<gene>
    <name evidence="15 20" type="primary">pheT</name>
    <name evidence="20" type="ORF">H9797_05565</name>
</gene>
<keyword evidence="5 16" id="KW-0820">tRNA-binding</keyword>
<dbReference type="GO" id="GO:0005524">
    <property type="term" value="F:ATP binding"/>
    <property type="evidence" value="ECO:0007669"/>
    <property type="project" value="UniProtKB-UniRule"/>
</dbReference>
<dbReference type="SUPFAM" id="SSF54991">
    <property type="entry name" value="Anticodon-binding domain of PheRS"/>
    <property type="match status" value="1"/>
</dbReference>
<sequence length="799" mass="88599">MIAPFSWLKDYVEIDISAEQLQEKLFSCGFEVEELTYLGKDVTNVVVGKILSTEKHPDADRLTVCKVDCGEHGVKQICTAATNVFSGAKVPCALDGATVMHEGGVQKIKNGKLRGVLSEGMMCSGEELGITDDYYEGAEVNGILILDESEPVGADIRPIVGIDDYLFDIAVTANRPDCQCILGIAREVAAVLKKPLKMPDLSYTAAQTDVKIPVEVKEPSLCPRYVGHFVKDVKIGTSPRWMRRRLALCGLRSVSDIVDITNFVLLEMGQPMHAFDRNFLRGGKIVVRRAEEGESIVTLDEKQFSLHPDNLLICDGEGGVALAGIMGGLNSEIKPETKEVFFEAAKFARDSVRKTSRALGQRSDSSSRFEKGVDAYTCPVAMDRALHLVEELGCGVPTCYRADVNAQDLTPKTLSVTMEKINSLLGIEVPKEEAVAILKRLFFEVKEDGEALLVTVPLWREDVDGWPDLAEEIIRMYGYEHIEPTFLTRASVTHGGWTSAQQQELKFKRVLAGEGFFEACNYSFYSPKDFDLFRLPEGAPERRAIRILNPIGEDLSVMRTFLAPAMLQNVVRNVRRGNAEGRLFELANAYLAEELPLKALPKENKRVTLAVWGDNDFFDLKGAVEAVAESFSLRLSFERGEKPFLHPGKTALIRMGEREVGWMGELHPSIAEELALEKPVYLAELDYDALARKFAKDIVYHNLPKFESVQRDLAVVVEEKVTCAELENAILRACKAAKKAELFDVYRSAQVGAGKKSMAFRITFSPEETAEKPLSPEAVDGFFHKIVGNLAHNFGAELR</sequence>
<organism evidence="20 21">
    <name type="scientific">Candidatus Gallimonas gallistercoris</name>
    <dbReference type="NCBI Taxonomy" id="2838602"/>
    <lineage>
        <taxon>Bacteria</taxon>
        <taxon>Bacillati</taxon>
        <taxon>Bacillota</taxon>
        <taxon>Clostridia</taxon>
        <taxon>Candidatus Gallimonas</taxon>
    </lineage>
</organism>
<dbReference type="InterPro" id="IPR033714">
    <property type="entry name" value="tRNA_bind_bactPheRS"/>
</dbReference>
<evidence type="ECO:0000256" key="1">
    <source>
        <dbReference type="ARBA" id="ARBA00004496"/>
    </source>
</evidence>
<evidence type="ECO:0000259" key="19">
    <source>
        <dbReference type="PROSITE" id="PS51483"/>
    </source>
</evidence>
<keyword evidence="7 15" id="KW-0479">Metal-binding</keyword>
<feature type="binding site" evidence="15">
    <location>
        <position position="468"/>
    </location>
    <ligand>
        <name>Mg(2+)</name>
        <dbReference type="ChEBI" id="CHEBI:18420"/>
        <note>shared with alpha subunit</note>
    </ligand>
</feature>
<dbReference type="SMART" id="SM00874">
    <property type="entry name" value="B5"/>
    <property type="match status" value="1"/>
</dbReference>
<evidence type="ECO:0000256" key="14">
    <source>
        <dbReference type="ARBA" id="ARBA00049255"/>
    </source>
</evidence>
<dbReference type="InterPro" id="IPR036690">
    <property type="entry name" value="Fdx_antiC-bd_sf"/>
</dbReference>
<dbReference type="SMART" id="SM00896">
    <property type="entry name" value="FDX-ACB"/>
    <property type="match status" value="1"/>
</dbReference>
<evidence type="ECO:0000256" key="9">
    <source>
        <dbReference type="ARBA" id="ARBA00022840"/>
    </source>
</evidence>
<dbReference type="InterPro" id="IPR020825">
    <property type="entry name" value="Phe-tRNA_synthase-like_B3/B4"/>
</dbReference>
<dbReference type="NCBIfam" id="TIGR00472">
    <property type="entry name" value="pheT_bact"/>
    <property type="match status" value="1"/>
</dbReference>
<dbReference type="Pfam" id="PF17759">
    <property type="entry name" value="tRNA_synthFbeta"/>
    <property type="match status" value="1"/>
</dbReference>
<dbReference type="GO" id="GO:0006432">
    <property type="term" value="P:phenylalanyl-tRNA aminoacylation"/>
    <property type="evidence" value="ECO:0007669"/>
    <property type="project" value="UniProtKB-UniRule"/>
</dbReference>
<keyword evidence="9 15" id="KW-0067">ATP-binding</keyword>
<dbReference type="Pfam" id="PF03147">
    <property type="entry name" value="FDX-ACB"/>
    <property type="match status" value="1"/>
</dbReference>
<comment type="catalytic activity">
    <reaction evidence="14 15">
        <text>tRNA(Phe) + L-phenylalanine + ATP = L-phenylalanyl-tRNA(Phe) + AMP + diphosphate + H(+)</text>
        <dbReference type="Rhea" id="RHEA:19413"/>
        <dbReference type="Rhea" id="RHEA-COMP:9668"/>
        <dbReference type="Rhea" id="RHEA-COMP:9699"/>
        <dbReference type="ChEBI" id="CHEBI:15378"/>
        <dbReference type="ChEBI" id="CHEBI:30616"/>
        <dbReference type="ChEBI" id="CHEBI:33019"/>
        <dbReference type="ChEBI" id="CHEBI:58095"/>
        <dbReference type="ChEBI" id="CHEBI:78442"/>
        <dbReference type="ChEBI" id="CHEBI:78531"/>
        <dbReference type="ChEBI" id="CHEBI:456215"/>
        <dbReference type="EC" id="6.1.1.20"/>
    </reaction>
</comment>
<dbReference type="PROSITE" id="PS50886">
    <property type="entry name" value="TRBD"/>
    <property type="match status" value="1"/>
</dbReference>
<dbReference type="PANTHER" id="PTHR10947">
    <property type="entry name" value="PHENYLALANYL-TRNA SYNTHETASE BETA CHAIN AND LEUCINE-RICH REPEAT-CONTAINING PROTEIN 47"/>
    <property type="match status" value="1"/>
</dbReference>
<keyword evidence="11 16" id="KW-0694">RNA-binding</keyword>
<dbReference type="CDD" id="cd00769">
    <property type="entry name" value="PheRS_beta_core"/>
    <property type="match status" value="1"/>
</dbReference>
<feature type="binding site" evidence="15">
    <location>
        <position position="471"/>
    </location>
    <ligand>
        <name>Mg(2+)</name>
        <dbReference type="ChEBI" id="CHEBI:18420"/>
        <note>shared with alpha subunit</note>
    </ligand>
</feature>
<evidence type="ECO:0000256" key="8">
    <source>
        <dbReference type="ARBA" id="ARBA00022741"/>
    </source>
</evidence>
<keyword evidence="6 15" id="KW-0436">Ligase</keyword>
<evidence type="ECO:0000256" key="15">
    <source>
        <dbReference type="HAMAP-Rule" id="MF_00283"/>
    </source>
</evidence>
<dbReference type="InterPro" id="IPR045060">
    <property type="entry name" value="Phe-tRNA-ligase_IIc_bsu"/>
</dbReference>
<comment type="caution">
    <text evidence="20">The sequence shown here is derived from an EMBL/GenBank/DDBJ whole genome shotgun (WGS) entry which is preliminary data.</text>
</comment>
<dbReference type="HAMAP" id="MF_00283">
    <property type="entry name" value="Phe_tRNA_synth_beta1"/>
    <property type="match status" value="1"/>
</dbReference>
<dbReference type="SUPFAM" id="SSF50249">
    <property type="entry name" value="Nucleic acid-binding proteins"/>
    <property type="match status" value="1"/>
</dbReference>
<evidence type="ECO:0000259" key="18">
    <source>
        <dbReference type="PROSITE" id="PS51447"/>
    </source>
</evidence>
<feature type="domain" description="FDX-ACB" evidence="18">
    <location>
        <begin position="704"/>
        <end position="799"/>
    </location>
</feature>
<evidence type="ECO:0000259" key="17">
    <source>
        <dbReference type="PROSITE" id="PS50886"/>
    </source>
</evidence>
<dbReference type="GO" id="GO:0000287">
    <property type="term" value="F:magnesium ion binding"/>
    <property type="evidence" value="ECO:0007669"/>
    <property type="project" value="UniProtKB-UniRule"/>
</dbReference>
<dbReference type="SUPFAM" id="SSF55681">
    <property type="entry name" value="Class II aaRS and biotin synthetases"/>
    <property type="match status" value="1"/>
</dbReference>
<dbReference type="GO" id="GO:0000049">
    <property type="term" value="F:tRNA binding"/>
    <property type="evidence" value="ECO:0007669"/>
    <property type="project" value="UniProtKB-UniRule"/>
</dbReference>
<dbReference type="Gene3D" id="3.30.70.380">
    <property type="entry name" value="Ferrodoxin-fold anticodon-binding domain"/>
    <property type="match status" value="1"/>
</dbReference>
<name>A0A9D2H3K9_9FIRM</name>
<evidence type="ECO:0000256" key="2">
    <source>
        <dbReference type="ARBA" id="ARBA00008653"/>
    </source>
</evidence>
<evidence type="ECO:0000256" key="5">
    <source>
        <dbReference type="ARBA" id="ARBA00022555"/>
    </source>
</evidence>
<dbReference type="SUPFAM" id="SSF46955">
    <property type="entry name" value="Putative DNA-binding domain"/>
    <property type="match status" value="1"/>
</dbReference>
<evidence type="ECO:0000313" key="20">
    <source>
        <dbReference type="EMBL" id="HJA02826.1"/>
    </source>
</evidence>
<dbReference type="InterPro" id="IPR005121">
    <property type="entry name" value="Fdx_antiC-bd"/>
</dbReference>
<dbReference type="Pfam" id="PF03483">
    <property type="entry name" value="B3_4"/>
    <property type="match status" value="1"/>
</dbReference>
<dbReference type="InterPro" id="IPR005146">
    <property type="entry name" value="B3/B4_tRNA-bd"/>
</dbReference>
<keyword evidence="8 15" id="KW-0547">Nucleotide-binding</keyword>
<dbReference type="Gene3D" id="3.30.56.10">
    <property type="match status" value="2"/>
</dbReference>
<keyword evidence="13 15" id="KW-0030">Aminoacyl-tRNA synthetase</keyword>
<dbReference type="FunFam" id="2.40.50.140:FF:000045">
    <property type="entry name" value="Phenylalanine--tRNA ligase beta subunit"/>
    <property type="match status" value="1"/>
</dbReference>
<dbReference type="InterPro" id="IPR041616">
    <property type="entry name" value="PheRS_beta_core"/>
</dbReference>
<dbReference type="Gene3D" id="3.50.40.10">
    <property type="entry name" value="Phenylalanyl-trna Synthetase, Chain B, domain 3"/>
    <property type="match status" value="1"/>
</dbReference>
<dbReference type="GO" id="GO:0009328">
    <property type="term" value="C:phenylalanine-tRNA ligase complex"/>
    <property type="evidence" value="ECO:0007669"/>
    <property type="project" value="TreeGrafter"/>
</dbReference>
<dbReference type="Gene3D" id="2.40.50.140">
    <property type="entry name" value="Nucleic acid-binding proteins"/>
    <property type="match status" value="1"/>
</dbReference>
<evidence type="ECO:0000256" key="10">
    <source>
        <dbReference type="ARBA" id="ARBA00022842"/>
    </source>
</evidence>
<evidence type="ECO:0000256" key="16">
    <source>
        <dbReference type="PROSITE-ProRule" id="PRU00209"/>
    </source>
</evidence>
<dbReference type="GO" id="GO:0140096">
    <property type="term" value="F:catalytic activity, acting on a protein"/>
    <property type="evidence" value="ECO:0007669"/>
    <property type="project" value="UniProtKB-ARBA"/>
</dbReference>
<protein>
    <recommendedName>
        <fullName evidence="15">Phenylalanine--tRNA ligase beta subunit</fullName>
        <ecNumber evidence="15">6.1.1.20</ecNumber>
    </recommendedName>
    <alternativeName>
        <fullName evidence="15">Phenylalanyl-tRNA synthetase beta subunit</fullName>
        <shortName evidence="15">PheRS</shortName>
    </alternativeName>
</protein>
<dbReference type="PROSITE" id="PS51483">
    <property type="entry name" value="B5"/>
    <property type="match status" value="1"/>
</dbReference>
<dbReference type="CDD" id="cd02796">
    <property type="entry name" value="tRNA_bind_bactPheRS"/>
    <property type="match status" value="1"/>
</dbReference>
<dbReference type="GO" id="GO:0004826">
    <property type="term" value="F:phenylalanine-tRNA ligase activity"/>
    <property type="evidence" value="ECO:0007669"/>
    <property type="project" value="UniProtKB-UniRule"/>
</dbReference>
<dbReference type="PROSITE" id="PS51447">
    <property type="entry name" value="FDX_ACB"/>
    <property type="match status" value="1"/>
</dbReference>
<feature type="binding site" evidence="15">
    <location>
        <position position="462"/>
    </location>
    <ligand>
        <name>Mg(2+)</name>
        <dbReference type="ChEBI" id="CHEBI:18420"/>
        <note>shared with alpha subunit</note>
    </ligand>
</feature>
<reference evidence="20" key="1">
    <citation type="journal article" date="2021" name="PeerJ">
        <title>Extensive microbial diversity within the chicken gut microbiome revealed by metagenomics and culture.</title>
        <authorList>
            <person name="Gilroy R."/>
            <person name="Ravi A."/>
            <person name="Getino M."/>
            <person name="Pursley I."/>
            <person name="Horton D.L."/>
            <person name="Alikhan N.F."/>
            <person name="Baker D."/>
            <person name="Gharbi K."/>
            <person name="Hall N."/>
            <person name="Watson M."/>
            <person name="Adriaenssens E.M."/>
            <person name="Foster-Nyarko E."/>
            <person name="Jarju S."/>
            <person name="Secka A."/>
            <person name="Antonio M."/>
            <person name="Oren A."/>
            <person name="Chaudhuri R.R."/>
            <person name="La Ragione R."/>
            <person name="Hildebrand F."/>
            <person name="Pallen M.J."/>
        </authorList>
    </citation>
    <scope>NUCLEOTIDE SEQUENCE</scope>
    <source>
        <strain evidence="20">CHK156-179</strain>
    </source>
</reference>
<dbReference type="PANTHER" id="PTHR10947:SF0">
    <property type="entry name" value="PHENYLALANINE--TRNA LIGASE BETA SUBUNIT"/>
    <property type="match status" value="1"/>
</dbReference>
<feature type="domain" description="TRNA-binding" evidence="17">
    <location>
        <begin position="39"/>
        <end position="157"/>
    </location>
</feature>
<dbReference type="InterPro" id="IPR012340">
    <property type="entry name" value="NA-bd_OB-fold"/>
</dbReference>
<feature type="binding site" evidence="15">
    <location>
        <position position="472"/>
    </location>
    <ligand>
        <name>Mg(2+)</name>
        <dbReference type="ChEBI" id="CHEBI:18420"/>
        <note>shared with alpha subunit</note>
    </ligand>
</feature>
<evidence type="ECO:0000256" key="6">
    <source>
        <dbReference type="ARBA" id="ARBA00022598"/>
    </source>
</evidence>
<proteinExistence type="inferred from homology"/>
<evidence type="ECO:0000256" key="12">
    <source>
        <dbReference type="ARBA" id="ARBA00022917"/>
    </source>
</evidence>
<comment type="cofactor">
    <cofactor evidence="15">
        <name>Mg(2+)</name>
        <dbReference type="ChEBI" id="CHEBI:18420"/>
    </cofactor>
    <text evidence="15">Binds 2 magnesium ions per tetramer.</text>
</comment>
<dbReference type="AlphaFoldDB" id="A0A9D2H3K9"/>
<dbReference type="InterPro" id="IPR004532">
    <property type="entry name" value="Phe-tRNA-ligase_IIc_bsu_bact"/>
</dbReference>
<keyword evidence="12 15" id="KW-0648">Protein biosynthesis</keyword>
<reference evidence="20" key="2">
    <citation type="submission" date="2021-04" db="EMBL/GenBank/DDBJ databases">
        <authorList>
            <person name="Gilroy R."/>
        </authorList>
    </citation>
    <scope>NUCLEOTIDE SEQUENCE</scope>
    <source>
        <strain evidence="20">CHK156-179</strain>
    </source>
</reference>
<dbReference type="Pfam" id="PF01588">
    <property type="entry name" value="tRNA_bind"/>
    <property type="match status" value="1"/>
</dbReference>
<keyword evidence="10 15" id="KW-0460">Magnesium</keyword>
<evidence type="ECO:0000256" key="13">
    <source>
        <dbReference type="ARBA" id="ARBA00023146"/>
    </source>
</evidence>
<dbReference type="SMART" id="SM00873">
    <property type="entry name" value="B3_4"/>
    <property type="match status" value="1"/>
</dbReference>
<comment type="subunit">
    <text evidence="3 15">Tetramer of two alpha and two beta subunits.</text>
</comment>
<evidence type="ECO:0000256" key="4">
    <source>
        <dbReference type="ARBA" id="ARBA00022490"/>
    </source>
</evidence>
<dbReference type="InterPro" id="IPR005147">
    <property type="entry name" value="tRNA_synthase_B5-dom"/>
</dbReference>
<dbReference type="InterPro" id="IPR045864">
    <property type="entry name" value="aa-tRNA-synth_II/BPL/LPL"/>
</dbReference>
<dbReference type="InterPro" id="IPR009061">
    <property type="entry name" value="DNA-bd_dom_put_sf"/>
</dbReference>
<comment type="subcellular location">
    <subcellularLocation>
        <location evidence="1 15">Cytoplasm</location>
    </subcellularLocation>
</comment>
<accession>A0A9D2H3K9</accession>
<dbReference type="GO" id="GO:0016740">
    <property type="term" value="F:transferase activity"/>
    <property type="evidence" value="ECO:0007669"/>
    <property type="project" value="UniProtKB-ARBA"/>
</dbReference>
<feature type="domain" description="B5" evidence="19">
    <location>
        <begin position="409"/>
        <end position="484"/>
    </location>
</feature>
<keyword evidence="4 15" id="KW-0963">Cytoplasm</keyword>
<dbReference type="EMBL" id="DXAJ01000085">
    <property type="protein sequence ID" value="HJA02826.1"/>
    <property type="molecule type" value="Genomic_DNA"/>
</dbReference>
<dbReference type="SUPFAM" id="SSF56037">
    <property type="entry name" value="PheT/TilS domain"/>
    <property type="match status" value="1"/>
</dbReference>